<dbReference type="SUPFAM" id="SSF55729">
    <property type="entry name" value="Acyl-CoA N-acyltransferases (Nat)"/>
    <property type="match status" value="1"/>
</dbReference>
<evidence type="ECO:0000313" key="1">
    <source>
        <dbReference type="EMBL" id="MET1256766.1"/>
    </source>
</evidence>
<name>A0ABV2BXX1_9GAMM</name>
<dbReference type="Gene3D" id="3.40.630.30">
    <property type="match status" value="1"/>
</dbReference>
<dbReference type="Proteomes" id="UP001548189">
    <property type="component" value="Unassembled WGS sequence"/>
</dbReference>
<dbReference type="PROSITE" id="PS51191">
    <property type="entry name" value="FEMABX"/>
    <property type="match status" value="1"/>
</dbReference>
<dbReference type="InterPro" id="IPR050644">
    <property type="entry name" value="PG_Glycine_Bridge_Synth"/>
</dbReference>
<dbReference type="PANTHER" id="PTHR36174:SF1">
    <property type="entry name" value="LIPID II:GLYCINE GLYCYLTRANSFERASE"/>
    <property type="match status" value="1"/>
</dbReference>
<evidence type="ECO:0000313" key="2">
    <source>
        <dbReference type="Proteomes" id="UP001548189"/>
    </source>
</evidence>
<dbReference type="InterPro" id="IPR016181">
    <property type="entry name" value="Acyl_CoA_acyltransferase"/>
</dbReference>
<accession>A0ABV2BXX1</accession>
<dbReference type="EMBL" id="JBEVCJ010000026">
    <property type="protein sequence ID" value="MET1256766.1"/>
    <property type="molecule type" value="Genomic_DNA"/>
</dbReference>
<dbReference type="Pfam" id="PF13480">
    <property type="entry name" value="Acetyltransf_6"/>
    <property type="match status" value="1"/>
</dbReference>
<dbReference type="InterPro" id="IPR003447">
    <property type="entry name" value="FEMABX"/>
</dbReference>
<keyword evidence="2" id="KW-1185">Reference proteome</keyword>
<dbReference type="PANTHER" id="PTHR36174">
    <property type="entry name" value="LIPID II:GLYCINE GLYCYLTRANSFERASE"/>
    <property type="match status" value="1"/>
</dbReference>
<sequence>MLEVVQPSDFYLDSENLTWVDNAFYSQSPYWIRSVGTAEQQCYVTKEAGEIIAYSFVGFKHFPLGIGKVAVIERGPVARDLRSLEKHIQALAQQKRWIQVEISPYNTHLDRQAVQSVLHKNGWLARDFQRVIYLHTVIVDLLPEIDEIKRNLRRSLKTQINKATKSDIEIRVNLHADEAIEFHNEFALHQGIAPISEQEHRLINTAIEQKKKYCQVLTAWQDEKLIGAIILLGMGETILYQWGVSHRDEAYRKLPITHLLHWEAICLAKKLGFRRYDFGGYWMEKGDDNPINRFKTGFSKQIDALIGEYFYRTSPLRSKLYELIIKRNA</sequence>
<reference evidence="1 2" key="1">
    <citation type="submission" date="2024-06" db="EMBL/GenBank/DDBJ databases">
        <authorList>
            <person name="Li F."/>
        </authorList>
    </citation>
    <scope>NUCLEOTIDE SEQUENCE [LARGE SCALE GENOMIC DNA]</scope>
    <source>
        <strain evidence="1 2">GXAS 311</strain>
    </source>
</reference>
<dbReference type="InterPro" id="IPR038740">
    <property type="entry name" value="BioF2-like_GNAT_dom"/>
</dbReference>
<gene>
    <name evidence="1" type="ORF">ABVT43_16610</name>
</gene>
<proteinExistence type="predicted"/>
<organism evidence="1 2">
    <name type="scientific">Aliikangiella maris</name>
    <dbReference type="NCBI Taxonomy" id="3162458"/>
    <lineage>
        <taxon>Bacteria</taxon>
        <taxon>Pseudomonadati</taxon>
        <taxon>Pseudomonadota</taxon>
        <taxon>Gammaproteobacteria</taxon>
        <taxon>Oceanospirillales</taxon>
        <taxon>Pleioneaceae</taxon>
        <taxon>Aliikangiella</taxon>
    </lineage>
</organism>
<comment type="caution">
    <text evidence="1">The sequence shown here is derived from an EMBL/GenBank/DDBJ whole genome shotgun (WGS) entry which is preliminary data.</text>
</comment>
<protein>
    <submittedName>
        <fullName evidence="1">Peptidoglycan bridge formation glycyltransferase FemA/FemB family protein</fullName>
    </submittedName>
</protein>